<protein>
    <submittedName>
        <fullName evidence="3">Universal stress protein</fullName>
    </submittedName>
</protein>
<name>A0ABX8AZZ0_9BACT</name>
<evidence type="ECO:0000259" key="2">
    <source>
        <dbReference type="Pfam" id="PF00582"/>
    </source>
</evidence>
<dbReference type="PRINTS" id="PR01438">
    <property type="entry name" value="UNVRSLSTRESS"/>
</dbReference>
<dbReference type="PANTHER" id="PTHR46268:SF6">
    <property type="entry name" value="UNIVERSAL STRESS PROTEIN UP12"/>
    <property type="match status" value="1"/>
</dbReference>
<dbReference type="EMBL" id="CP072642">
    <property type="protein sequence ID" value="QUV93412.1"/>
    <property type="molecule type" value="Genomic_DNA"/>
</dbReference>
<dbReference type="InterPro" id="IPR006016">
    <property type="entry name" value="UspA"/>
</dbReference>
<dbReference type="SUPFAM" id="SSF52402">
    <property type="entry name" value="Adenine nucleotide alpha hydrolases-like"/>
    <property type="match status" value="2"/>
</dbReference>
<dbReference type="PANTHER" id="PTHR46268">
    <property type="entry name" value="STRESS RESPONSE PROTEIN NHAX"/>
    <property type="match status" value="1"/>
</dbReference>
<dbReference type="Pfam" id="PF00582">
    <property type="entry name" value="Usp"/>
    <property type="match status" value="2"/>
</dbReference>
<keyword evidence="4" id="KW-1185">Reference proteome</keyword>
<reference evidence="3 4" key="1">
    <citation type="submission" date="2021-03" db="EMBL/GenBank/DDBJ databases">
        <title>Genomic and phenotypic characterization of Chloracidobacterium isolates provides evidence for multiple species.</title>
        <authorList>
            <person name="Saini M.K."/>
            <person name="Costas A.M.G."/>
            <person name="Tank M."/>
            <person name="Bryant D.A."/>
        </authorList>
    </citation>
    <scope>NUCLEOTIDE SEQUENCE [LARGE SCALE GENOMIC DNA]</scope>
    <source>
        <strain evidence="3 4">N</strain>
    </source>
</reference>
<evidence type="ECO:0000313" key="3">
    <source>
        <dbReference type="EMBL" id="QUV93412.1"/>
    </source>
</evidence>
<evidence type="ECO:0000313" key="4">
    <source>
        <dbReference type="Proteomes" id="UP000677668"/>
    </source>
</evidence>
<dbReference type="InterPro" id="IPR006015">
    <property type="entry name" value="Universal_stress_UspA"/>
</dbReference>
<dbReference type="CDD" id="cd00293">
    <property type="entry name" value="USP-like"/>
    <property type="match status" value="2"/>
</dbReference>
<sequence length="306" mass="33126">MFQHILFPTDFSPLSRGLLKYAAAFARQSNGQVTILNVQSASLPAQALRLSERALAENGFEWLVGIRRELEEILQHEVLQGLNANAMLAEGEPAAEILRVAREKDISLVVMATQRRGFLSRPLIGSTALAVLEETPCPVLVARPPSRDFVYYKGAETTIALNRILLATDFDPVTDAAKQLAFDLAKAHGAKVTALHAIHIVLGYFPMRAKSGEDDAVALVRRNAEARFEALAAEAAAAGVNVESRLCDGRAYEVTLKLAHEIEADLIVMGCGDRKSGQPLGHHVERVIRELPCPVLVVPPGASQTA</sequence>
<organism evidence="3 4">
    <name type="scientific">Chloracidobacterium sp. N</name>
    <dbReference type="NCBI Taxonomy" id="2821540"/>
    <lineage>
        <taxon>Bacteria</taxon>
        <taxon>Pseudomonadati</taxon>
        <taxon>Acidobacteriota</taxon>
        <taxon>Terriglobia</taxon>
        <taxon>Terriglobales</taxon>
        <taxon>Acidobacteriaceae</taxon>
        <taxon>Chloracidobacterium</taxon>
        <taxon>Chloracidobacterium aggregatum</taxon>
    </lineage>
</organism>
<gene>
    <name evidence="3" type="ORF">J8C05_08530</name>
</gene>
<comment type="similarity">
    <text evidence="1">Belongs to the universal stress protein A family.</text>
</comment>
<feature type="domain" description="UspA" evidence="2">
    <location>
        <begin position="162"/>
        <end position="299"/>
    </location>
</feature>
<dbReference type="Proteomes" id="UP000677668">
    <property type="component" value="Chromosome 1"/>
</dbReference>
<dbReference type="Gene3D" id="3.40.50.12370">
    <property type="match status" value="1"/>
</dbReference>
<feature type="domain" description="UspA" evidence="2">
    <location>
        <begin position="1"/>
        <end position="143"/>
    </location>
</feature>
<dbReference type="InterPro" id="IPR014729">
    <property type="entry name" value="Rossmann-like_a/b/a_fold"/>
</dbReference>
<accession>A0ABX8AZZ0</accession>
<proteinExistence type="inferred from homology"/>
<dbReference type="RefSeq" id="WP_211421795.1">
    <property type="nucleotide sequence ID" value="NZ_CP072642.1"/>
</dbReference>
<evidence type="ECO:0000256" key="1">
    <source>
        <dbReference type="ARBA" id="ARBA00008791"/>
    </source>
</evidence>
<dbReference type="Gene3D" id="3.40.50.620">
    <property type="entry name" value="HUPs"/>
    <property type="match status" value="1"/>
</dbReference>